<dbReference type="OrthoDB" id="2421327at2759"/>
<evidence type="ECO:0000256" key="1">
    <source>
        <dbReference type="SAM" id="MobiDB-lite"/>
    </source>
</evidence>
<feature type="domain" description="Cryptic loci regulator 2 N-terminal" evidence="2">
    <location>
        <begin position="78"/>
        <end position="140"/>
    </location>
</feature>
<dbReference type="Pfam" id="PF16761">
    <property type="entry name" value="Clr2_transil"/>
    <property type="match status" value="1"/>
</dbReference>
<evidence type="ECO:0000313" key="4">
    <source>
        <dbReference type="Proteomes" id="UP001153678"/>
    </source>
</evidence>
<dbReference type="AlphaFoldDB" id="A0A9W4SNG7"/>
<dbReference type="PANTHER" id="PTHR38046:SF1">
    <property type="entry name" value="CRYPTIC LOCI REGULATOR 2"/>
    <property type="match status" value="1"/>
</dbReference>
<reference evidence="3" key="1">
    <citation type="submission" date="2022-08" db="EMBL/GenBank/DDBJ databases">
        <authorList>
            <person name="Kallberg Y."/>
            <person name="Tangrot J."/>
            <person name="Rosling A."/>
        </authorList>
    </citation>
    <scope>NUCLEOTIDE SEQUENCE</scope>
    <source>
        <strain evidence="3">Wild A</strain>
    </source>
</reference>
<sequence>MYVEITPNGIKVTTTDGIGSSQPQDLSPNKDERGNVSYYQRLTNMDQRAEHWLQRLGAALAIYLRKYGKMEISKENEVLVDFPEGYVLYQHNKEYKNSTKPRHDRYLFGSAYKFRSPKEFEPHLIWLVSGQTDSCKCLYCGSGSNKSKRGELTEEKIINTRSRKKIKSETEKNGMESGNINKPKFAKTLYRRGEVVMVNLNTTGNEQHIKLIRSSDENDISILYWPGVILETRKVPITNNIISDDTNSDDYNVVYKAYYRIHLLELSEIIQVDRKALLPWLACRVKIPEGFNKSEELEPNIKTYVQAIDRVNQVSHTYTPVYSYEHREAKDGLKRIKDPSEKLRVQKYPNYEAILLGTEMIYINDYVRLTPKDVDENYNNSQKEPEYLLINSIYKHATKGIQFTGDGMLKGKLLNEHSERRTLSDYEWIKVNEPNAKYTIDLQDIAGRFYVLFPNLMKKMDWTSPKKLDERFIILGVKWK</sequence>
<dbReference type="InterPro" id="IPR038986">
    <property type="entry name" value="Clr2"/>
</dbReference>
<accession>A0A9W4SNG7</accession>
<dbReference type="InterPro" id="IPR031915">
    <property type="entry name" value="Clr2_N"/>
</dbReference>
<dbReference type="PANTHER" id="PTHR38046">
    <property type="entry name" value="CRYPTIC LOCI REGULATOR 2"/>
    <property type="match status" value="1"/>
</dbReference>
<evidence type="ECO:0000259" key="2">
    <source>
        <dbReference type="Pfam" id="PF16761"/>
    </source>
</evidence>
<keyword evidence="4" id="KW-1185">Reference proteome</keyword>
<dbReference type="GO" id="GO:0030466">
    <property type="term" value="P:silent mating-type cassette heterochromatin formation"/>
    <property type="evidence" value="ECO:0007669"/>
    <property type="project" value="TreeGrafter"/>
</dbReference>
<organism evidence="3 4">
    <name type="scientific">Funneliformis geosporum</name>
    <dbReference type="NCBI Taxonomy" id="1117311"/>
    <lineage>
        <taxon>Eukaryota</taxon>
        <taxon>Fungi</taxon>
        <taxon>Fungi incertae sedis</taxon>
        <taxon>Mucoromycota</taxon>
        <taxon>Glomeromycotina</taxon>
        <taxon>Glomeromycetes</taxon>
        <taxon>Glomerales</taxon>
        <taxon>Glomeraceae</taxon>
        <taxon>Funneliformis</taxon>
    </lineage>
</organism>
<feature type="region of interest" description="Disordered" evidence="1">
    <location>
        <begin position="13"/>
        <end position="33"/>
    </location>
</feature>
<dbReference type="GO" id="GO:0033553">
    <property type="term" value="C:rDNA heterochromatin"/>
    <property type="evidence" value="ECO:0007669"/>
    <property type="project" value="TreeGrafter"/>
</dbReference>
<feature type="compositionally biased region" description="Polar residues" evidence="1">
    <location>
        <begin position="13"/>
        <end position="27"/>
    </location>
</feature>
<name>A0A9W4SNG7_9GLOM</name>
<proteinExistence type="predicted"/>
<dbReference type="GO" id="GO:0031934">
    <property type="term" value="C:mating-type region heterochromatin"/>
    <property type="evidence" value="ECO:0007669"/>
    <property type="project" value="TreeGrafter"/>
</dbReference>
<gene>
    <name evidence="3" type="ORF">FWILDA_LOCUS7283</name>
</gene>
<evidence type="ECO:0000313" key="3">
    <source>
        <dbReference type="EMBL" id="CAI2175821.1"/>
    </source>
</evidence>
<dbReference type="Proteomes" id="UP001153678">
    <property type="component" value="Unassembled WGS sequence"/>
</dbReference>
<dbReference type="EMBL" id="CAMKVN010001415">
    <property type="protein sequence ID" value="CAI2175821.1"/>
    <property type="molecule type" value="Genomic_DNA"/>
</dbReference>
<protein>
    <submittedName>
        <fullName evidence="3">634_t:CDS:1</fullName>
    </submittedName>
</protein>
<dbReference type="GO" id="GO:0070824">
    <property type="term" value="C:SHREC complex"/>
    <property type="evidence" value="ECO:0007669"/>
    <property type="project" value="InterPro"/>
</dbReference>
<comment type="caution">
    <text evidence="3">The sequence shown here is derived from an EMBL/GenBank/DDBJ whole genome shotgun (WGS) entry which is preliminary data.</text>
</comment>